<dbReference type="RefSeq" id="WP_002962978.1">
    <property type="nucleotide sequence ID" value="NZ_CP029490.1"/>
</dbReference>
<dbReference type="InterPro" id="IPR023214">
    <property type="entry name" value="HAD_sf"/>
</dbReference>
<dbReference type="CDD" id="cd07516">
    <property type="entry name" value="HAD_Pase"/>
    <property type="match status" value="1"/>
</dbReference>
<dbReference type="SFLD" id="SFLDS00003">
    <property type="entry name" value="Haloacid_Dehalogenase"/>
    <property type="match status" value="1"/>
</dbReference>
<dbReference type="NCBIfam" id="NF007806">
    <property type="entry name" value="PRK10513.1"/>
    <property type="match status" value="1"/>
</dbReference>
<dbReference type="NCBIfam" id="TIGR01484">
    <property type="entry name" value="HAD-SF-IIB"/>
    <property type="match status" value="1"/>
</dbReference>
<organism evidence="1 2">
    <name type="scientific">Streptococcus sobrinus</name>
    <dbReference type="NCBI Taxonomy" id="1310"/>
    <lineage>
        <taxon>Bacteria</taxon>
        <taxon>Bacillati</taxon>
        <taxon>Bacillota</taxon>
        <taxon>Bacilli</taxon>
        <taxon>Lactobacillales</taxon>
        <taxon>Streptococcaceae</taxon>
        <taxon>Streptococcus</taxon>
    </lineage>
</organism>
<protein>
    <submittedName>
        <fullName evidence="1">Cof-type HAD-IIB family hydrolase</fullName>
    </submittedName>
</protein>
<sequence>MSIKLVAIDIDGTLVNSDRQITPEVYQAIQEAKAVGVKIVITTGRPIAGVQALLEELGLNEPDNYVITFNGALVQETASSQEVIKDALSYDDYLDIELLATKLGVHSHAITKDGIYTSNRNIGHYTVHEATLVSMPIFYRTPEENRDREFVKTMYIDEPEILDAAIAKIPQEFYGRFTIVKSRPFYLELTNKTSSKGTAVLHLAEKLGIAVEETMAIGDEENDRTMLEVVGHPIVMENGNPELKKIAEHITKSNDDSGVAYAIRKWVLD</sequence>
<accession>A0ABM6W750</accession>
<dbReference type="SUPFAM" id="SSF56784">
    <property type="entry name" value="HAD-like"/>
    <property type="match status" value="1"/>
</dbReference>
<dbReference type="SFLD" id="SFLDG01140">
    <property type="entry name" value="C2.B:_Phosphomannomutase_and_P"/>
    <property type="match status" value="1"/>
</dbReference>
<dbReference type="Proteomes" id="UP000245369">
    <property type="component" value="Chromosome"/>
</dbReference>
<dbReference type="EMBL" id="CP029490">
    <property type="protein sequence ID" value="AWN21148.1"/>
    <property type="molecule type" value="Genomic_DNA"/>
</dbReference>
<evidence type="ECO:0000313" key="2">
    <source>
        <dbReference type="Proteomes" id="UP000245369"/>
    </source>
</evidence>
<keyword evidence="1" id="KW-0378">Hydrolase</keyword>
<keyword evidence="2" id="KW-1185">Reference proteome</keyword>
<dbReference type="PANTHER" id="PTHR10000">
    <property type="entry name" value="PHOSPHOSERINE PHOSPHATASE"/>
    <property type="match status" value="1"/>
</dbReference>
<dbReference type="InterPro" id="IPR000150">
    <property type="entry name" value="Cof"/>
</dbReference>
<gene>
    <name evidence="1" type="ORF">DK182_07230</name>
</gene>
<dbReference type="PANTHER" id="PTHR10000:SF8">
    <property type="entry name" value="HAD SUPERFAMILY HYDROLASE-LIKE, TYPE 3"/>
    <property type="match status" value="1"/>
</dbReference>
<dbReference type="GO" id="GO:0016787">
    <property type="term" value="F:hydrolase activity"/>
    <property type="evidence" value="ECO:0007669"/>
    <property type="project" value="UniProtKB-KW"/>
</dbReference>
<dbReference type="InterPro" id="IPR036412">
    <property type="entry name" value="HAD-like_sf"/>
</dbReference>
<proteinExistence type="predicted"/>
<dbReference type="PROSITE" id="PS01228">
    <property type="entry name" value="COF_1"/>
    <property type="match status" value="1"/>
</dbReference>
<dbReference type="SFLD" id="SFLDG01144">
    <property type="entry name" value="C2.B.4:_PGP_Like"/>
    <property type="match status" value="1"/>
</dbReference>
<dbReference type="InterPro" id="IPR006379">
    <property type="entry name" value="HAD-SF_hydro_IIB"/>
</dbReference>
<dbReference type="NCBIfam" id="TIGR00099">
    <property type="entry name" value="Cof-subfamily"/>
    <property type="match status" value="1"/>
</dbReference>
<dbReference type="Gene3D" id="3.30.1240.10">
    <property type="match status" value="1"/>
</dbReference>
<dbReference type="GeneID" id="93924300"/>
<evidence type="ECO:0000313" key="1">
    <source>
        <dbReference type="EMBL" id="AWN21148.1"/>
    </source>
</evidence>
<reference evidence="1 2" key="1">
    <citation type="submission" date="2018-05" db="EMBL/GenBank/DDBJ databases">
        <title>Complete genome sequences of Streptococcus sobrinus.</title>
        <authorList>
            <person name="Sales M."/>
            <person name="Jensen P.A."/>
        </authorList>
    </citation>
    <scope>NUCLEOTIDE SEQUENCE [LARGE SCALE GENOMIC DNA]</scope>
    <source>
        <strain evidence="1 2">SL1</strain>
    </source>
</reference>
<name>A0ABM6W750_9STRE</name>
<dbReference type="Gene3D" id="3.40.50.1000">
    <property type="entry name" value="HAD superfamily/HAD-like"/>
    <property type="match status" value="1"/>
</dbReference>
<dbReference type="Pfam" id="PF08282">
    <property type="entry name" value="Hydrolase_3"/>
    <property type="match status" value="1"/>
</dbReference>